<organism evidence="1 2">
    <name type="scientific">Arctium lappa</name>
    <name type="common">Greater burdock</name>
    <name type="synonym">Lappa major</name>
    <dbReference type="NCBI Taxonomy" id="4217"/>
    <lineage>
        <taxon>Eukaryota</taxon>
        <taxon>Viridiplantae</taxon>
        <taxon>Streptophyta</taxon>
        <taxon>Embryophyta</taxon>
        <taxon>Tracheophyta</taxon>
        <taxon>Spermatophyta</taxon>
        <taxon>Magnoliopsida</taxon>
        <taxon>eudicotyledons</taxon>
        <taxon>Gunneridae</taxon>
        <taxon>Pentapetalae</taxon>
        <taxon>asterids</taxon>
        <taxon>campanulids</taxon>
        <taxon>Asterales</taxon>
        <taxon>Asteraceae</taxon>
        <taxon>Carduoideae</taxon>
        <taxon>Cardueae</taxon>
        <taxon>Arctiinae</taxon>
        <taxon>Arctium</taxon>
    </lineage>
</organism>
<reference evidence="2" key="1">
    <citation type="journal article" date="2022" name="Mol. Ecol. Resour.">
        <title>The genomes of chicory, endive, great burdock and yacon provide insights into Asteraceae palaeo-polyploidization history and plant inulin production.</title>
        <authorList>
            <person name="Fan W."/>
            <person name="Wang S."/>
            <person name="Wang H."/>
            <person name="Wang A."/>
            <person name="Jiang F."/>
            <person name="Liu H."/>
            <person name="Zhao H."/>
            <person name="Xu D."/>
            <person name="Zhang Y."/>
        </authorList>
    </citation>
    <scope>NUCLEOTIDE SEQUENCE [LARGE SCALE GENOMIC DNA]</scope>
    <source>
        <strain evidence="2">cv. Niubang</strain>
    </source>
</reference>
<comment type="caution">
    <text evidence="1">The sequence shown here is derived from an EMBL/GenBank/DDBJ whole genome shotgun (WGS) entry which is preliminary data.</text>
</comment>
<dbReference type="Proteomes" id="UP001055879">
    <property type="component" value="Linkage Group LG16"/>
</dbReference>
<gene>
    <name evidence="1" type="ORF">L6452_40491</name>
</gene>
<protein>
    <submittedName>
        <fullName evidence="1">Uncharacterized protein</fullName>
    </submittedName>
</protein>
<evidence type="ECO:0000313" key="2">
    <source>
        <dbReference type="Proteomes" id="UP001055879"/>
    </source>
</evidence>
<proteinExistence type="predicted"/>
<sequence length="288" mass="32865">MMALAARKLHRSSEVMAKSWPLTLVFERLICLVKLSPISSSIIPHTTSDEKACVQDWIRKVGGLVNVGLDVAQVWQDTLVNTIDRDGNMQPINMINRHALTSRALQVQVKSRQRQVKADRQKKLGERKNSEDNSDRACLVSSIQCSKLSLRPSEFDCHLKHYRDDGFDIPAGLEEKGIFNLDDMRSVTYFNKSNPPPLNSHRKTVNPDLTVFSWLVDLALVFAPSREGNRSWKILIRLFLFRRSIRYKNDPEILAMTNLIAAYQQNEILEIGTISSSHEFIALWIPPL</sequence>
<accession>A0ACB8XLI6</accession>
<dbReference type="EMBL" id="CM042062">
    <property type="protein sequence ID" value="KAI3669263.1"/>
    <property type="molecule type" value="Genomic_DNA"/>
</dbReference>
<evidence type="ECO:0000313" key="1">
    <source>
        <dbReference type="EMBL" id="KAI3669263.1"/>
    </source>
</evidence>
<keyword evidence="2" id="KW-1185">Reference proteome</keyword>
<reference evidence="1 2" key="2">
    <citation type="journal article" date="2022" name="Mol. Ecol. Resour.">
        <title>The genomes of chicory, endive, great burdock and yacon provide insights into Asteraceae paleo-polyploidization history and plant inulin production.</title>
        <authorList>
            <person name="Fan W."/>
            <person name="Wang S."/>
            <person name="Wang H."/>
            <person name="Wang A."/>
            <person name="Jiang F."/>
            <person name="Liu H."/>
            <person name="Zhao H."/>
            <person name="Xu D."/>
            <person name="Zhang Y."/>
        </authorList>
    </citation>
    <scope>NUCLEOTIDE SEQUENCE [LARGE SCALE GENOMIC DNA]</scope>
    <source>
        <strain evidence="2">cv. Niubang</strain>
    </source>
</reference>
<name>A0ACB8XLI6_ARCLA</name>